<feature type="transmembrane region" description="Helical" evidence="1">
    <location>
        <begin position="134"/>
        <end position="151"/>
    </location>
</feature>
<feature type="transmembrane region" description="Helical" evidence="1">
    <location>
        <begin position="30"/>
        <end position="51"/>
    </location>
</feature>
<keyword evidence="1" id="KW-0472">Membrane</keyword>
<feature type="transmembrane region" description="Helical" evidence="1">
    <location>
        <begin position="225"/>
        <end position="245"/>
    </location>
</feature>
<feature type="transmembrane region" description="Helical" evidence="1">
    <location>
        <begin position="171"/>
        <end position="204"/>
    </location>
</feature>
<keyword evidence="1" id="KW-1133">Transmembrane helix</keyword>
<evidence type="ECO:0000313" key="2">
    <source>
        <dbReference type="EMBL" id="CAD8074637.1"/>
    </source>
</evidence>
<feature type="transmembrane region" description="Helical" evidence="1">
    <location>
        <begin position="265"/>
        <end position="292"/>
    </location>
</feature>
<dbReference type="AlphaFoldDB" id="A0A8S1M3R7"/>
<keyword evidence="3" id="KW-1185">Reference proteome</keyword>
<evidence type="ECO:0008006" key="4">
    <source>
        <dbReference type="Google" id="ProtNLM"/>
    </source>
</evidence>
<dbReference type="OMA" id="CGFINHQ"/>
<protein>
    <recommendedName>
        <fullName evidence="4">Transmembrane protein</fullName>
    </recommendedName>
</protein>
<evidence type="ECO:0000313" key="3">
    <source>
        <dbReference type="Proteomes" id="UP000688137"/>
    </source>
</evidence>
<dbReference type="Proteomes" id="UP000688137">
    <property type="component" value="Unassembled WGS sequence"/>
</dbReference>
<reference evidence="2" key="1">
    <citation type="submission" date="2021-01" db="EMBL/GenBank/DDBJ databases">
        <authorList>
            <consortium name="Genoscope - CEA"/>
            <person name="William W."/>
        </authorList>
    </citation>
    <scope>NUCLEOTIDE SEQUENCE</scope>
</reference>
<name>A0A8S1M3R7_PARPR</name>
<sequence>MTECKDKDLDEIYKEHCNENFNSTDKIVTFILRLIILMISIYSSFQVLLIIKKSNKKQFWPFQLISFQVISESIDLVFALLFTINSSCWPNACKFVGYIMHSNWLASLLYMLFQCFIYFLLIKSEILFNFVMKYLYFFLFTFYFIPYGFLYKVFSDDGFGPSGWYLKNGEFNFIFCGFINHQIIGFWIVPVGIIFSLSIILSIYNSCYWYHLQYKTELRYPSLRIQSMIVFPLLYLFAWIINFLIRLKDTAANNQNYCPQQNKNLVFYIFYQFLNLGFELHLTLGAILFFYIYRGLFRIDSLCDQICLRKRRYKKQNKKKLYQDQSVLAIQLE</sequence>
<keyword evidence="1" id="KW-0812">Transmembrane</keyword>
<comment type="caution">
    <text evidence="2">The sequence shown here is derived from an EMBL/GenBank/DDBJ whole genome shotgun (WGS) entry which is preliminary data.</text>
</comment>
<gene>
    <name evidence="2" type="ORF">PPRIM_AZ9-3.1.T0530075</name>
</gene>
<organism evidence="2 3">
    <name type="scientific">Paramecium primaurelia</name>
    <dbReference type="NCBI Taxonomy" id="5886"/>
    <lineage>
        <taxon>Eukaryota</taxon>
        <taxon>Sar</taxon>
        <taxon>Alveolata</taxon>
        <taxon>Ciliophora</taxon>
        <taxon>Intramacronucleata</taxon>
        <taxon>Oligohymenophorea</taxon>
        <taxon>Peniculida</taxon>
        <taxon>Parameciidae</taxon>
        <taxon>Paramecium</taxon>
    </lineage>
</organism>
<proteinExistence type="predicted"/>
<evidence type="ECO:0000256" key="1">
    <source>
        <dbReference type="SAM" id="Phobius"/>
    </source>
</evidence>
<accession>A0A8S1M3R7</accession>
<feature type="transmembrane region" description="Helical" evidence="1">
    <location>
        <begin position="104"/>
        <end position="122"/>
    </location>
</feature>
<dbReference type="EMBL" id="CAJJDM010000053">
    <property type="protein sequence ID" value="CAD8074637.1"/>
    <property type="molecule type" value="Genomic_DNA"/>
</dbReference>
<feature type="transmembrane region" description="Helical" evidence="1">
    <location>
        <begin position="63"/>
        <end position="84"/>
    </location>
</feature>